<evidence type="ECO:0000256" key="1">
    <source>
        <dbReference type="ARBA" id="ARBA00005952"/>
    </source>
</evidence>
<dbReference type="HAMAP" id="MF_00073">
    <property type="entry name" value="NusB"/>
    <property type="match status" value="1"/>
</dbReference>
<dbReference type="NCBIfam" id="TIGR01951">
    <property type="entry name" value="nusB"/>
    <property type="match status" value="1"/>
</dbReference>
<dbReference type="Pfam" id="PF01029">
    <property type="entry name" value="NusB"/>
    <property type="match status" value="1"/>
</dbReference>
<dbReference type="GO" id="GO:0031564">
    <property type="term" value="P:transcription antitermination"/>
    <property type="evidence" value="ECO:0007669"/>
    <property type="project" value="UniProtKB-KW"/>
</dbReference>
<dbReference type="GO" id="GO:0003723">
    <property type="term" value="F:RNA binding"/>
    <property type="evidence" value="ECO:0007669"/>
    <property type="project" value="UniProtKB-KW"/>
</dbReference>
<proteinExistence type="inferred from homology"/>
<evidence type="ECO:0000256" key="5">
    <source>
        <dbReference type="ARBA" id="ARBA00023163"/>
    </source>
</evidence>
<dbReference type="SUPFAM" id="SSF48013">
    <property type="entry name" value="NusB-like"/>
    <property type="match status" value="1"/>
</dbReference>
<reference evidence="7" key="1">
    <citation type="submission" date="2020-05" db="EMBL/GenBank/DDBJ databases">
        <authorList>
            <person name="Chiriac C."/>
            <person name="Salcher M."/>
            <person name="Ghai R."/>
            <person name="Kavagutti S V."/>
        </authorList>
    </citation>
    <scope>NUCLEOTIDE SEQUENCE</scope>
</reference>
<keyword evidence="4" id="KW-0805">Transcription regulation</keyword>
<dbReference type="EMBL" id="CAEZUE010000001">
    <property type="protein sequence ID" value="CAB4582765.1"/>
    <property type="molecule type" value="Genomic_DNA"/>
</dbReference>
<evidence type="ECO:0000259" key="6">
    <source>
        <dbReference type="Pfam" id="PF01029"/>
    </source>
</evidence>
<evidence type="ECO:0000313" key="7">
    <source>
        <dbReference type="EMBL" id="CAB4582765.1"/>
    </source>
</evidence>
<gene>
    <name evidence="7" type="ORF">UFOPK1788_00007</name>
</gene>
<dbReference type="InterPro" id="IPR006027">
    <property type="entry name" value="NusB_RsmB_TIM44"/>
</dbReference>
<dbReference type="PANTHER" id="PTHR11078">
    <property type="entry name" value="N UTILIZATION SUBSTANCE PROTEIN B-RELATED"/>
    <property type="match status" value="1"/>
</dbReference>
<accession>A0A6J6F5D0</accession>
<dbReference type="PANTHER" id="PTHR11078:SF3">
    <property type="entry name" value="ANTITERMINATION NUSB DOMAIN-CONTAINING PROTEIN"/>
    <property type="match status" value="1"/>
</dbReference>
<protein>
    <submittedName>
        <fullName evidence="7">Unannotated protein</fullName>
    </submittedName>
</protein>
<keyword evidence="3" id="KW-0694">RNA-binding</keyword>
<name>A0A6J6F5D0_9ZZZZ</name>
<keyword evidence="2" id="KW-0889">Transcription antitermination</keyword>
<dbReference type="InterPro" id="IPR035926">
    <property type="entry name" value="NusB-like_sf"/>
</dbReference>
<dbReference type="AlphaFoldDB" id="A0A6J6F5D0"/>
<evidence type="ECO:0000256" key="2">
    <source>
        <dbReference type="ARBA" id="ARBA00022814"/>
    </source>
</evidence>
<comment type="similarity">
    <text evidence="1">Belongs to the NusB family.</text>
</comment>
<keyword evidence="5" id="KW-0804">Transcription</keyword>
<dbReference type="Gene3D" id="1.10.940.10">
    <property type="entry name" value="NusB-like"/>
    <property type="match status" value="1"/>
</dbReference>
<organism evidence="7">
    <name type="scientific">freshwater metagenome</name>
    <dbReference type="NCBI Taxonomy" id="449393"/>
    <lineage>
        <taxon>unclassified sequences</taxon>
        <taxon>metagenomes</taxon>
        <taxon>ecological metagenomes</taxon>
    </lineage>
</organism>
<sequence>MSARSKARKAAFDVLYSAEQRGQDLSVALSDYESRETAKREPLTELGFVVLLVNGVNDNLVEIDRVLSTNLTDWTLARLFAVDRAILRLATWELLYSETPADAVRAEALALADEYGSDDAARFIGGVVGAITRAR</sequence>
<feature type="domain" description="NusB/RsmB/TIM44" evidence="6">
    <location>
        <begin position="6"/>
        <end position="133"/>
    </location>
</feature>
<evidence type="ECO:0000256" key="3">
    <source>
        <dbReference type="ARBA" id="ARBA00022884"/>
    </source>
</evidence>
<dbReference type="GO" id="GO:0005829">
    <property type="term" value="C:cytosol"/>
    <property type="evidence" value="ECO:0007669"/>
    <property type="project" value="TreeGrafter"/>
</dbReference>
<dbReference type="InterPro" id="IPR011605">
    <property type="entry name" value="NusB_fam"/>
</dbReference>
<dbReference type="GO" id="GO:0006353">
    <property type="term" value="P:DNA-templated transcription termination"/>
    <property type="evidence" value="ECO:0007669"/>
    <property type="project" value="InterPro"/>
</dbReference>
<evidence type="ECO:0000256" key="4">
    <source>
        <dbReference type="ARBA" id="ARBA00023015"/>
    </source>
</evidence>